<proteinExistence type="predicted"/>
<dbReference type="KEGG" id="tig:THII_1156"/>
<dbReference type="SUPFAM" id="SSF52200">
    <property type="entry name" value="Toll/Interleukin receptor TIR domain"/>
    <property type="match status" value="1"/>
</dbReference>
<feature type="domain" description="SEFIR" evidence="1">
    <location>
        <begin position="6"/>
        <end position="119"/>
    </location>
</feature>
<dbReference type="InterPro" id="IPR035897">
    <property type="entry name" value="Toll_tir_struct_dom_sf"/>
</dbReference>
<keyword evidence="3" id="KW-1185">Reference proteome</keyword>
<protein>
    <submittedName>
        <fullName evidence="2">Purine or other phosphorylase family 1</fullName>
    </submittedName>
</protein>
<organism evidence="2 3">
    <name type="scientific">Thioploca ingrica</name>
    <dbReference type="NCBI Taxonomy" id="40754"/>
    <lineage>
        <taxon>Bacteria</taxon>
        <taxon>Pseudomonadati</taxon>
        <taxon>Pseudomonadota</taxon>
        <taxon>Gammaproteobacteria</taxon>
        <taxon>Thiotrichales</taxon>
        <taxon>Thiotrichaceae</taxon>
        <taxon>Thioploca</taxon>
    </lineage>
</organism>
<dbReference type="OrthoDB" id="5623591at2"/>
<dbReference type="HOGENOM" id="CLU_2060362_0_0_6"/>
<dbReference type="AlphaFoldDB" id="A0A090ACJ5"/>
<dbReference type="EMBL" id="AP014633">
    <property type="protein sequence ID" value="BAP55453.1"/>
    <property type="molecule type" value="Genomic_DNA"/>
</dbReference>
<gene>
    <name evidence="2" type="ORF">THII_1156</name>
</gene>
<evidence type="ECO:0000259" key="1">
    <source>
        <dbReference type="PROSITE" id="PS51534"/>
    </source>
</evidence>
<reference evidence="2 3" key="1">
    <citation type="journal article" date="2014" name="ISME J.">
        <title>Ecophysiology of Thioploca ingrica as revealed by the complete genome sequence supplemented with proteomic evidence.</title>
        <authorList>
            <person name="Kojima H."/>
            <person name="Ogura Y."/>
            <person name="Yamamoto N."/>
            <person name="Togashi T."/>
            <person name="Mori H."/>
            <person name="Watanabe T."/>
            <person name="Nemoto F."/>
            <person name="Kurokawa K."/>
            <person name="Hayashi T."/>
            <person name="Fukui M."/>
        </authorList>
    </citation>
    <scope>NUCLEOTIDE SEQUENCE [LARGE SCALE GENOMIC DNA]</scope>
</reference>
<dbReference type="Pfam" id="PF08357">
    <property type="entry name" value="SEFIR"/>
    <property type="match status" value="1"/>
</dbReference>
<dbReference type="STRING" id="40754.THII_1156"/>
<name>A0A090ACJ5_9GAMM</name>
<sequence length="119" mass="13607">MTATPSPRVFISYSWDSEAHKQRVFELAEKLRDDGIDCELDQYHQSPPEGWALWMLRQVKGADFVLMICTQIYYRRALGEESPGTGKGSNLLGHCNDNQDASIRRTSSFLFTTMGLLFR</sequence>
<dbReference type="Gene3D" id="3.40.50.10140">
    <property type="entry name" value="Toll/interleukin-1 receptor homology (TIR) domain"/>
    <property type="match status" value="1"/>
</dbReference>
<evidence type="ECO:0000313" key="2">
    <source>
        <dbReference type="EMBL" id="BAP55453.1"/>
    </source>
</evidence>
<evidence type="ECO:0000313" key="3">
    <source>
        <dbReference type="Proteomes" id="UP000031623"/>
    </source>
</evidence>
<dbReference type="Proteomes" id="UP000031623">
    <property type="component" value="Chromosome"/>
</dbReference>
<accession>A0A090ACJ5</accession>
<dbReference type="PROSITE" id="PS51534">
    <property type="entry name" value="SEFIR"/>
    <property type="match status" value="1"/>
</dbReference>
<dbReference type="InterPro" id="IPR013568">
    <property type="entry name" value="SEFIR_dom"/>
</dbReference>